<reference evidence="3 4" key="2">
    <citation type="journal article" date="2013" name="Biotechnol. Biofuels">
        <title>Global transcriptome analysis of Clostridium thermocellum ATCC 27405 during growth on dilute acid pretreated Populus and switchgrass.</title>
        <authorList>
            <person name="Wilson C.M."/>
            <person name="Rodriguez M.Jr."/>
            <person name="Johnson C.M."/>
            <person name="Martin S.L."/>
            <person name="Chu T.M."/>
            <person name="Wolfinger R.D."/>
            <person name="Hauser L.J."/>
            <person name="Land M.L."/>
            <person name="Klingeman D.M."/>
            <person name="Syed M.H."/>
            <person name="Ragauskas A.J."/>
            <person name="Tschaplinski T.J."/>
            <person name="Mielenz J.R."/>
            <person name="Brown S.D."/>
        </authorList>
    </citation>
    <scope>NUCLEOTIDE SEQUENCE [LARGE SCALE GENOMIC DNA]</scope>
    <source>
        <strain evidence="4">ATCC 27405 / DSM 1237 / JCM 9322 / NBRC 103400 / NCIMB 10682 / NRRL B-4536 / VPI 7372</strain>
    </source>
</reference>
<dbReference type="InterPro" id="IPR013783">
    <property type="entry name" value="Ig-like_fold"/>
</dbReference>
<accession>A3DK79</accession>
<gene>
    <name evidence="3" type="ordered locus">Cthe_3163</name>
</gene>
<evidence type="ECO:0000313" key="4">
    <source>
        <dbReference type="Proteomes" id="UP000002145"/>
    </source>
</evidence>
<dbReference type="Gene3D" id="2.60.40.10">
    <property type="entry name" value="Immunoglobulins"/>
    <property type="match status" value="1"/>
</dbReference>
<dbReference type="HOGENOM" id="CLU_1624302_0_0_9"/>
<feature type="region of interest" description="Disordered" evidence="1">
    <location>
        <begin position="106"/>
        <end position="163"/>
    </location>
</feature>
<dbReference type="RefSeq" id="WP_003511703.1">
    <property type="nucleotide sequence ID" value="NC_009012.1"/>
</dbReference>
<feature type="compositionally biased region" description="Basic and acidic residues" evidence="1">
    <location>
        <begin position="113"/>
        <end position="122"/>
    </location>
</feature>
<dbReference type="OrthoDB" id="1683298at2"/>
<feature type="compositionally biased region" description="Low complexity" evidence="1">
    <location>
        <begin position="124"/>
        <end position="154"/>
    </location>
</feature>
<dbReference type="AlphaFoldDB" id="A3DK79"/>
<sequence length="163" mass="17699">MARTKQVYADNGVELSKTTLTVGDEVTLYYKGLLAQSGADAIFAHIGYGENWEDKTFIPMQKENDVFKATIKINHADDLNIAFKDSGDNWDNNSWANYSFKVTKKAKPAKVVTAEEKAEKKAASKSAKSSTSKSAASKKSTTTKSASAKKTASGKTKKTSTEK</sequence>
<dbReference type="STRING" id="203119.Cthe_3163"/>
<evidence type="ECO:0000256" key="1">
    <source>
        <dbReference type="SAM" id="MobiDB-lite"/>
    </source>
</evidence>
<evidence type="ECO:0000313" key="3">
    <source>
        <dbReference type="EMBL" id="ABN54358.1"/>
    </source>
</evidence>
<dbReference type="GO" id="GO:2001070">
    <property type="term" value="F:starch binding"/>
    <property type="evidence" value="ECO:0007669"/>
    <property type="project" value="InterPro"/>
</dbReference>
<proteinExistence type="predicted"/>
<dbReference type="GeneID" id="35804072"/>
<organism evidence="3 4">
    <name type="scientific">Acetivibrio thermocellus (strain ATCC 27405 / DSM 1237 / JCM 9322 / NBRC 103400 / NCIMB 10682 / NRRL B-4536 / VPI 7372)</name>
    <name type="common">Clostridium thermocellum</name>
    <dbReference type="NCBI Taxonomy" id="203119"/>
    <lineage>
        <taxon>Bacteria</taxon>
        <taxon>Bacillati</taxon>
        <taxon>Bacillota</taxon>
        <taxon>Clostridia</taxon>
        <taxon>Eubacteriales</taxon>
        <taxon>Oscillospiraceae</taxon>
        <taxon>Acetivibrio</taxon>
    </lineage>
</organism>
<dbReference type="EMBL" id="CP000568">
    <property type="protein sequence ID" value="ABN54358.1"/>
    <property type="molecule type" value="Genomic_DNA"/>
</dbReference>
<reference evidence="4" key="1">
    <citation type="submission" date="2007-02" db="EMBL/GenBank/DDBJ databases">
        <title>Complete sequence of Clostridium thermocellum ATCC 27405.</title>
        <authorList>
            <consortium name="US DOE Joint Genome Institute"/>
            <person name="Copeland A."/>
            <person name="Lucas S."/>
            <person name="Lapidus A."/>
            <person name="Barry K."/>
            <person name="Detter J.C."/>
            <person name="Glavina del Rio T."/>
            <person name="Hammon N."/>
            <person name="Israni S."/>
            <person name="Dalin E."/>
            <person name="Tice H."/>
            <person name="Pitluck S."/>
            <person name="Chertkov O."/>
            <person name="Brettin T."/>
            <person name="Bruce D."/>
            <person name="Han C."/>
            <person name="Tapia R."/>
            <person name="Gilna P."/>
            <person name="Schmutz J."/>
            <person name="Larimer F."/>
            <person name="Land M."/>
            <person name="Hauser L."/>
            <person name="Kyrpides N."/>
            <person name="Mikhailova N."/>
            <person name="Wu J.H.D."/>
            <person name="Newcomb M."/>
            <person name="Richardson P."/>
        </authorList>
    </citation>
    <scope>NUCLEOTIDE SEQUENCE [LARGE SCALE GENOMIC DNA]</scope>
    <source>
        <strain evidence="4">ATCC 27405 / DSM 1237 / JCM 9322 / NBRC 103400 / NCIMB 10682 / NRRL B-4536 / VPI 7372</strain>
    </source>
</reference>
<protein>
    <submittedName>
        <fullName evidence="3">Carbohydrate binding family 25</fullName>
    </submittedName>
</protein>
<evidence type="ECO:0000259" key="2">
    <source>
        <dbReference type="SMART" id="SM01066"/>
    </source>
</evidence>
<dbReference type="KEGG" id="cth:Cthe_3163"/>
<feature type="domain" description="Carbohydrate binding module family 25" evidence="2">
    <location>
        <begin position="23"/>
        <end position="103"/>
    </location>
</feature>
<dbReference type="Proteomes" id="UP000002145">
    <property type="component" value="Chromosome"/>
</dbReference>
<dbReference type="CAZy" id="CBM25">
    <property type="family name" value="Carbohydrate-Binding Module Family 25"/>
</dbReference>
<dbReference type="Pfam" id="PF16760">
    <property type="entry name" value="CBM53"/>
    <property type="match status" value="1"/>
</dbReference>
<name>A3DK79_ACET2</name>
<dbReference type="eggNOG" id="ENOG5032Z2V">
    <property type="taxonomic scope" value="Bacteria"/>
</dbReference>
<keyword evidence="4" id="KW-1185">Reference proteome</keyword>
<dbReference type="SMART" id="SM01066">
    <property type="entry name" value="CBM_25"/>
    <property type="match status" value="1"/>
</dbReference>
<dbReference type="InterPro" id="IPR005085">
    <property type="entry name" value="CBM25"/>
</dbReference>